<protein>
    <recommendedName>
        <fullName evidence="8">Hydroxyproline O-arabinosyltransferase-like domain-containing protein</fullName>
    </recommendedName>
</protein>
<dbReference type="PANTHER" id="PTHR31485:SF4">
    <property type="entry name" value="HYDROXYPROLINE O-ARABINOSYLTRANSFERASE RDN1"/>
    <property type="match status" value="1"/>
</dbReference>
<evidence type="ECO:0000256" key="4">
    <source>
        <dbReference type="ARBA" id="ARBA00022692"/>
    </source>
</evidence>
<reference evidence="9 10" key="1">
    <citation type="journal article" date="2024" name="Science">
        <title>Giant polyketide synthase enzymes in the biosynthesis of giant marine polyether toxins.</title>
        <authorList>
            <person name="Fallon T.R."/>
            <person name="Shende V.V."/>
            <person name="Wierzbicki I.H."/>
            <person name="Pendleton A.L."/>
            <person name="Watervoot N.F."/>
            <person name="Auber R.P."/>
            <person name="Gonzalez D.J."/>
            <person name="Wisecaver J.H."/>
            <person name="Moore B.S."/>
        </authorList>
    </citation>
    <scope>NUCLEOTIDE SEQUENCE [LARGE SCALE GENOMIC DNA]</scope>
    <source>
        <strain evidence="9 10">12B1</strain>
    </source>
</reference>
<evidence type="ECO:0000256" key="1">
    <source>
        <dbReference type="ARBA" id="ARBA00004167"/>
    </source>
</evidence>
<dbReference type="EMBL" id="JBGBPQ010000016">
    <property type="protein sequence ID" value="KAL1508604.1"/>
    <property type="molecule type" value="Genomic_DNA"/>
</dbReference>
<dbReference type="GO" id="GO:0016020">
    <property type="term" value="C:membrane"/>
    <property type="evidence" value="ECO:0007669"/>
    <property type="project" value="UniProtKB-SubCell"/>
</dbReference>
<keyword evidence="5" id="KW-1133">Transmembrane helix</keyword>
<evidence type="ECO:0000313" key="9">
    <source>
        <dbReference type="EMBL" id="KAL1508604.1"/>
    </source>
</evidence>
<keyword evidence="2" id="KW-0328">Glycosyltransferase</keyword>
<evidence type="ECO:0000256" key="2">
    <source>
        <dbReference type="ARBA" id="ARBA00022676"/>
    </source>
</evidence>
<organism evidence="9 10">
    <name type="scientific">Prymnesium parvum</name>
    <name type="common">Toxic golden alga</name>
    <dbReference type="NCBI Taxonomy" id="97485"/>
    <lineage>
        <taxon>Eukaryota</taxon>
        <taxon>Haptista</taxon>
        <taxon>Haptophyta</taxon>
        <taxon>Prymnesiophyceae</taxon>
        <taxon>Prymnesiales</taxon>
        <taxon>Prymnesiaceae</taxon>
        <taxon>Prymnesium</taxon>
    </lineage>
</organism>
<evidence type="ECO:0000256" key="3">
    <source>
        <dbReference type="ARBA" id="ARBA00022679"/>
    </source>
</evidence>
<dbReference type="GO" id="GO:0016757">
    <property type="term" value="F:glycosyltransferase activity"/>
    <property type="evidence" value="ECO:0007669"/>
    <property type="project" value="UniProtKB-KW"/>
</dbReference>
<proteinExistence type="predicted"/>
<name>A0AB34IYA6_PRYPA</name>
<dbReference type="InterPro" id="IPR056508">
    <property type="entry name" value="HPAT-like"/>
</dbReference>
<keyword evidence="4" id="KW-0812">Transmembrane</keyword>
<gene>
    <name evidence="9" type="ORF">AB1Y20_004701</name>
</gene>
<keyword evidence="10" id="KW-1185">Reference proteome</keyword>
<evidence type="ECO:0000313" key="10">
    <source>
        <dbReference type="Proteomes" id="UP001515480"/>
    </source>
</evidence>
<evidence type="ECO:0000256" key="7">
    <source>
        <dbReference type="SAM" id="SignalP"/>
    </source>
</evidence>
<feature type="signal peptide" evidence="7">
    <location>
        <begin position="1"/>
        <end position="26"/>
    </location>
</feature>
<accession>A0AB34IYA6</accession>
<comment type="caution">
    <text evidence="9">The sequence shown here is derived from an EMBL/GenBank/DDBJ whole genome shotgun (WGS) entry which is preliminary data.</text>
</comment>
<keyword evidence="3" id="KW-0808">Transferase</keyword>
<dbReference type="AlphaFoldDB" id="A0AB34IYA6"/>
<feature type="chain" id="PRO_5044230333" description="Hydroxyproline O-arabinosyltransferase-like domain-containing protein" evidence="7">
    <location>
        <begin position="27"/>
        <end position="682"/>
    </location>
</feature>
<evidence type="ECO:0000259" key="8">
    <source>
        <dbReference type="Pfam" id="PF23452"/>
    </source>
</evidence>
<dbReference type="Proteomes" id="UP001515480">
    <property type="component" value="Unassembled WGS sequence"/>
</dbReference>
<dbReference type="PANTHER" id="PTHR31485">
    <property type="entry name" value="PEPTIDYL SERINE ALPHA-GALACTOSYLTRANSFERASE"/>
    <property type="match status" value="1"/>
</dbReference>
<keyword evidence="6" id="KW-0472">Membrane</keyword>
<dbReference type="InterPro" id="IPR044845">
    <property type="entry name" value="HPAT/SRGT1-like"/>
</dbReference>
<sequence>MLRTALAALTPFALIALIQFARFSNSETPWERVKARARAAASAAMKMDPGPAKPFYPSELTPTVSNGTATQEMPLDALARPAAMISAGESVAQPASEAEVVKERRDVARDYPPPKLSRKPLLDGSKNYLPVPNAESSDADDLAWRKSVVKGTTRCPPNRRPFHTILTAQQSLYQQWQTKIFYYHFKKAQAAGGPCTEMVGFTRLLAGRGDNLMESIPTVAIGEVGHDKTRGFMVINRPWTLQEFVKRAEFSERIKEDYVYIAETDHLLLKDIPNRATPELNVAFFFPYMSPVPAQQSAVVKRYYTGDHLDVQPVGGSPAIMHVNNLKKLAPLWFDLSVELKADREADRAFGWVLEMWGYSLACARLGVKHFVWQQLQIEPSSAWHQDVSAEDPFIYHYTFGVEYSREGVPVVGSVGEWSLDKRHYFGAAPPDKLEPPPACAQECAWTWWRMFSEAIGNLSANGQWYDKVGQNTNAFAFRQHASFQLGTLGKAIVSMGPWKIGSGEVFFYRRGTAFSTWGSGTWTQLGDTTVELTLCKAHKLDFDSASSPRKFTYESGTKQGGLRDLSDTYGSPWADAENAVVAKVLGEGPWRFNDREPLSFLWGGVLDTPWGRGKYAPIPSSDDLQLTMPTGAYRMTLTGCYTFKATRDSVFSSGSVLKGWIPMKGVSMEYTHWRGPWRCDV</sequence>
<keyword evidence="7" id="KW-0732">Signal</keyword>
<evidence type="ECO:0000256" key="5">
    <source>
        <dbReference type="ARBA" id="ARBA00022989"/>
    </source>
</evidence>
<feature type="domain" description="Hydroxyproline O-arabinosyltransferase-like" evidence="8">
    <location>
        <begin position="162"/>
        <end position="459"/>
    </location>
</feature>
<evidence type="ECO:0000256" key="6">
    <source>
        <dbReference type="ARBA" id="ARBA00023136"/>
    </source>
</evidence>
<comment type="subcellular location">
    <subcellularLocation>
        <location evidence="1">Membrane</location>
        <topology evidence="1">Single-pass membrane protein</topology>
    </subcellularLocation>
</comment>
<dbReference type="Pfam" id="PF23452">
    <property type="entry name" value="HPAT"/>
    <property type="match status" value="1"/>
</dbReference>